<evidence type="ECO:0000313" key="2">
    <source>
        <dbReference type="Proteomes" id="UP000319576"/>
    </source>
</evidence>
<organism evidence="1 2">
    <name type="scientific">Urbifossiella limnaea</name>
    <dbReference type="NCBI Taxonomy" id="2528023"/>
    <lineage>
        <taxon>Bacteria</taxon>
        <taxon>Pseudomonadati</taxon>
        <taxon>Planctomycetota</taxon>
        <taxon>Planctomycetia</taxon>
        <taxon>Gemmatales</taxon>
        <taxon>Gemmataceae</taxon>
        <taxon>Urbifossiella</taxon>
    </lineage>
</organism>
<dbReference type="EMBL" id="CP036273">
    <property type="protein sequence ID" value="QDU19045.1"/>
    <property type="molecule type" value="Genomic_DNA"/>
</dbReference>
<dbReference type="Proteomes" id="UP000319576">
    <property type="component" value="Chromosome"/>
</dbReference>
<dbReference type="AlphaFoldDB" id="A0A517XNG1"/>
<dbReference type="OrthoDB" id="275037at2"/>
<proteinExistence type="predicted"/>
<keyword evidence="2" id="KW-1185">Reference proteome</keyword>
<protein>
    <submittedName>
        <fullName evidence="1">Uncharacterized protein</fullName>
    </submittedName>
</protein>
<dbReference type="KEGG" id="uli:ETAA1_09480"/>
<dbReference type="RefSeq" id="WP_145234743.1">
    <property type="nucleotide sequence ID" value="NZ_CP036273.1"/>
</dbReference>
<name>A0A517XNG1_9BACT</name>
<evidence type="ECO:0000313" key="1">
    <source>
        <dbReference type="EMBL" id="QDU19045.1"/>
    </source>
</evidence>
<gene>
    <name evidence="1" type="ORF">ETAA1_09480</name>
</gene>
<sequence length="281" mass="30568">MPLPDLRIAQALLVVSPREVRVAAQSDDLDAAEAERIAVLFGIPPSGVAFPLAHFAQPFGRRHVAVVQVTDPPGTPEWTFRFLVLSADLYRHLGDPFAVADRFPPDWSVRGPLPVLEWPPEPLPPRTTTELQDVLKACDPATEEMALLLGSTQVLVDGGRVQLLRPEPAERFLRALWKLLPHKARAGLWPASFVFGPGLHFDAAVRPMLWPGEAGVRLTEDGLKGYPQGNYESRLQAAVEAGDDRELAALLARRTGDDTLRIGLTIIAAALLAAVAFKVLG</sequence>
<accession>A0A517XNG1</accession>
<reference evidence="1 2" key="1">
    <citation type="submission" date="2019-02" db="EMBL/GenBank/DDBJ databases">
        <title>Deep-cultivation of Planctomycetes and their phenomic and genomic characterization uncovers novel biology.</title>
        <authorList>
            <person name="Wiegand S."/>
            <person name="Jogler M."/>
            <person name="Boedeker C."/>
            <person name="Pinto D."/>
            <person name="Vollmers J."/>
            <person name="Rivas-Marin E."/>
            <person name="Kohn T."/>
            <person name="Peeters S.H."/>
            <person name="Heuer A."/>
            <person name="Rast P."/>
            <person name="Oberbeckmann S."/>
            <person name="Bunk B."/>
            <person name="Jeske O."/>
            <person name="Meyerdierks A."/>
            <person name="Storesund J.E."/>
            <person name="Kallscheuer N."/>
            <person name="Luecker S."/>
            <person name="Lage O.M."/>
            <person name="Pohl T."/>
            <person name="Merkel B.J."/>
            <person name="Hornburger P."/>
            <person name="Mueller R.-W."/>
            <person name="Bruemmer F."/>
            <person name="Labrenz M."/>
            <person name="Spormann A.M."/>
            <person name="Op den Camp H."/>
            <person name="Overmann J."/>
            <person name="Amann R."/>
            <person name="Jetten M.S.M."/>
            <person name="Mascher T."/>
            <person name="Medema M.H."/>
            <person name="Devos D.P."/>
            <person name="Kaster A.-K."/>
            <person name="Ovreas L."/>
            <person name="Rohde M."/>
            <person name="Galperin M.Y."/>
            <person name="Jogler C."/>
        </authorList>
    </citation>
    <scope>NUCLEOTIDE SEQUENCE [LARGE SCALE GENOMIC DNA]</scope>
    <source>
        <strain evidence="1 2">ETA_A1</strain>
    </source>
</reference>